<reference evidence="6" key="1">
    <citation type="submission" date="2016-02" db="EMBL/GenBank/DDBJ databases">
        <title>Genome sequence of Bacillus trypoxylicola KCTC 13244(T).</title>
        <authorList>
            <person name="Jeong H."/>
            <person name="Park S.-H."/>
            <person name="Choi S.-K."/>
        </authorList>
    </citation>
    <scope>NUCLEOTIDE SEQUENCE [LARGE SCALE GENOMIC DNA]</scope>
    <source>
        <strain evidence="6">KCTC 13244</strain>
    </source>
</reference>
<dbReference type="GO" id="GO:0000976">
    <property type="term" value="F:transcription cis-regulatory region binding"/>
    <property type="evidence" value="ECO:0007669"/>
    <property type="project" value="TreeGrafter"/>
</dbReference>
<dbReference type="InterPro" id="IPR005119">
    <property type="entry name" value="LysR_subst-bd"/>
</dbReference>
<accession>A0A162CR48</accession>
<organism evidence="6 7">
    <name type="scientific">Alkalihalobacillus trypoxylicola</name>
    <dbReference type="NCBI Taxonomy" id="519424"/>
    <lineage>
        <taxon>Bacteria</taxon>
        <taxon>Bacillati</taxon>
        <taxon>Bacillota</taxon>
        <taxon>Bacilli</taxon>
        <taxon>Bacillales</taxon>
        <taxon>Bacillaceae</taxon>
        <taxon>Alkalihalobacillus</taxon>
    </lineage>
</organism>
<dbReference type="PROSITE" id="PS50931">
    <property type="entry name" value="HTH_LYSR"/>
    <property type="match status" value="1"/>
</dbReference>
<dbReference type="SUPFAM" id="SSF53850">
    <property type="entry name" value="Periplasmic binding protein-like II"/>
    <property type="match status" value="1"/>
</dbReference>
<dbReference type="Pfam" id="PF03466">
    <property type="entry name" value="LysR_substrate"/>
    <property type="match status" value="1"/>
</dbReference>
<evidence type="ECO:0000313" key="6">
    <source>
        <dbReference type="EMBL" id="KYG26091.1"/>
    </source>
</evidence>
<dbReference type="PANTHER" id="PTHR30126:SF100">
    <property type="entry name" value="LYSR-FAMILY TRANSCRIPTIONAL REGULATOR"/>
    <property type="match status" value="1"/>
</dbReference>
<evidence type="ECO:0000313" key="7">
    <source>
        <dbReference type="Proteomes" id="UP000075806"/>
    </source>
</evidence>
<dbReference type="CDD" id="cd05466">
    <property type="entry name" value="PBP2_LTTR_substrate"/>
    <property type="match status" value="1"/>
</dbReference>
<dbReference type="InterPro" id="IPR036388">
    <property type="entry name" value="WH-like_DNA-bd_sf"/>
</dbReference>
<dbReference type="InterPro" id="IPR000847">
    <property type="entry name" value="LysR_HTH_N"/>
</dbReference>
<dbReference type="GO" id="GO:0003700">
    <property type="term" value="F:DNA-binding transcription factor activity"/>
    <property type="evidence" value="ECO:0007669"/>
    <property type="project" value="InterPro"/>
</dbReference>
<evidence type="ECO:0000256" key="2">
    <source>
        <dbReference type="ARBA" id="ARBA00023015"/>
    </source>
</evidence>
<dbReference type="OrthoDB" id="9803735at2"/>
<evidence type="ECO:0000259" key="5">
    <source>
        <dbReference type="PROSITE" id="PS50931"/>
    </source>
</evidence>
<evidence type="ECO:0000256" key="1">
    <source>
        <dbReference type="ARBA" id="ARBA00009437"/>
    </source>
</evidence>
<evidence type="ECO:0000256" key="3">
    <source>
        <dbReference type="ARBA" id="ARBA00023125"/>
    </source>
</evidence>
<dbReference type="PRINTS" id="PR00039">
    <property type="entry name" value="HTHLYSR"/>
</dbReference>
<protein>
    <submittedName>
        <fullName evidence="6">LysR family transcriptional regulator</fullName>
    </submittedName>
</protein>
<comment type="similarity">
    <text evidence="1">Belongs to the LysR transcriptional regulatory family.</text>
</comment>
<dbReference type="RefSeq" id="WP_061950267.1">
    <property type="nucleotide sequence ID" value="NZ_LTAO01000039.1"/>
</dbReference>
<keyword evidence="7" id="KW-1185">Reference proteome</keyword>
<dbReference type="STRING" id="519424.AZF04_13480"/>
<dbReference type="Gene3D" id="3.40.190.290">
    <property type="match status" value="1"/>
</dbReference>
<gene>
    <name evidence="6" type="ORF">AZF04_13480</name>
</gene>
<dbReference type="InterPro" id="IPR036390">
    <property type="entry name" value="WH_DNA-bd_sf"/>
</dbReference>
<dbReference type="PANTHER" id="PTHR30126">
    <property type="entry name" value="HTH-TYPE TRANSCRIPTIONAL REGULATOR"/>
    <property type="match status" value="1"/>
</dbReference>
<keyword evidence="2" id="KW-0805">Transcription regulation</keyword>
<name>A0A162CR48_9BACI</name>
<dbReference type="SUPFAM" id="SSF46785">
    <property type="entry name" value="Winged helix' DNA-binding domain"/>
    <property type="match status" value="1"/>
</dbReference>
<proteinExistence type="inferred from homology"/>
<evidence type="ECO:0000256" key="4">
    <source>
        <dbReference type="ARBA" id="ARBA00023163"/>
    </source>
</evidence>
<comment type="caution">
    <text evidence="6">The sequence shown here is derived from an EMBL/GenBank/DDBJ whole genome shotgun (WGS) entry which is preliminary data.</text>
</comment>
<feature type="domain" description="HTH lysR-type" evidence="5">
    <location>
        <begin position="1"/>
        <end position="58"/>
    </location>
</feature>
<dbReference type="Pfam" id="PF00126">
    <property type="entry name" value="HTH_1"/>
    <property type="match status" value="1"/>
</dbReference>
<sequence length="295" mass="34037">MDIKHLKTFLDTCETLNFTKTATRLQYAQSSVTAQIKRLESELDLKLFERLGKKMILTQSGERLKTYAHKLVSLEEEARTSMLTAQDEGTLVIGAQESQCTYRLPHLLRDYKLKYPTIDLIFKSAHSDEEATKSLIEGEIDLAFILDTQREHPTLLSTPLLEERLLLVSSPVHRFSHLSQISPNDLTTETILYTEKGCSYRNIFENALLTHQVHPKTTLEFISLEAIKRCVMANLGIALLPEMVVDQELKNGHLVELPFHYNMPVLTTQMAYHKNKWISNHLRDFIDMTKLYFKK</sequence>
<dbReference type="Gene3D" id="1.10.10.10">
    <property type="entry name" value="Winged helix-like DNA-binding domain superfamily/Winged helix DNA-binding domain"/>
    <property type="match status" value="1"/>
</dbReference>
<dbReference type="EMBL" id="LTAO01000039">
    <property type="protein sequence ID" value="KYG26091.1"/>
    <property type="molecule type" value="Genomic_DNA"/>
</dbReference>
<dbReference type="AlphaFoldDB" id="A0A162CR48"/>
<keyword evidence="3" id="KW-0238">DNA-binding</keyword>
<keyword evidence="4" id="KW-0804">Transcription</keyword>
<dbReference type="Proteomes" id="UP000075806">
    <property type="component" value="Unassembled WGS sequence"/>
</dbReference>